<gene>
    <name evidence="1" type="ORF">HDF12_001565</name>
</gene>
<dbReference type="Proteomes" id="UP000534186">
    <property type="component" value="Unassembled WGS sequence"/>
</dbReference>
<evidence type="ECO:0000313" key="2">
    <source>
        <dbReference type="Proteomes" id="UP000534186"/>
    </source>
</evidence>
<proteinExistence type="predicted"/>
<sequence length="69" mass="7865">MKRSWETESGHLACSWSEEGQQVWYDLRWMQETSSIQGGYLLPVPDFASKSPFGGGSWFQPRTAYGDSE</sequence>
<protein>
    <submittedName>
        <fullName evidence="1">Uncharacterized protein</fullName>
    </submittedName>
</protein>
<dbReference type="AlphaFoldDB" id="A0A7Y9NLV4"/>
<comment type="caution">
    <text evidence="1">The sequence shown here is derived from an EMBL/GenBank/DDBJ whole genome shotgun (WGS) entry which is preliminary data.</text>
</comment>
<evidence type="ECO:0000313" key="1">
    <source>
        <dbReference type="EMBL" id="NYF51200.1"/>
    </source>
</evidence>
<name>A0A7Y9NLV4_9BACT</name>
<dbReference type="EMBL" id="JACCCV010000001">
    <property type="protein sequence ID" value="NYF51200.1"/>
    <property type="molecule type" value="Genomic_DNA"/>
</dbReference>
<organism evidence="1 2">
    <name type="scientific">Tunturiibacter lichenicola</name>
    <dbReference type="NCBI Taxonomy" id="2051959"/>
    <lineage>
        <taxon>Bacteria</taxon>
        <taxon>Pseudomonadati</taxon>
        <taxon>Acidobacteriota</taxon>
        <taxon>Terriglobia</taxon>
        <taxon>Terriglobales</taxon>
        <taxon>Acidobacteriaceae</taxon>
        <taxon>Tunturiibacter</taxon>
    </lineage>
</organism>
<accession>A0A7Y9NLV4</accession>
<reference evidence="1 2" key="1">
    <citation type="submission" date="2020-07" db="EMBL/GenBank/DDBJ databases">
        <title>Genomic Encyclopedia of Type Strains, Phase IV (KMG-V): Genome sequencing to study the core and pangenomes of soil and plant-associated prokaryotes.</title>
        <authorList>
            <person name="Whitman W."/>
        </authorList>
    </citation>
    <scope>NUCLEOTIDE SEQUENCE [LARGE SCALE GENOMIC DNA]</scope>
    <source>
        <strain evidence="1 2">M8UP30</strain>
    </source>
</reference>